<dbReference type="OrthoDB" id="2428527at2759"/>
<evidence type="ECO:0000256" key="1">
    <source>
        <dbReference type="ARBA" id="ARBA00022723"/>
    </source>
</evidence>
<evidence type="ECO:0000256" key="6">
    <source>
        <dbReference type="ARBA" id="ARBA00023242"/>
    </source>
</evidence>
<gene>
    <name evidence="8" type="ORF">TRICI_005720</name>
</gene>
<organism evidence="8 9">
    <name type="scientific">Trichomonascus ciferrii</name>
    <dbReference type="NCBI Taxonomy" id="44093"/>
    <lineage>
        <taxon>Eukaryota</taxon>
        <taxon>Fungi</taxon>
        <taxon>Dikarya</taxon>
        <taxon>Ascomycota</taxon>
        <taxon>Saccharomycotina</taxon>
        <taxon>Dipodascomycetes</taxon>
        <taxon>Dipodascales</taxon>
        <taxon>Trichomonascaceae</taxon>
        <taxon>Trichomonascus</taxon>
        <taxon>Trichomonascus ciferrii complex</taxon>
    </lineage>
</organism>
<keyword evidence="4" id="KW-0238">DNA-binding</keyword>
<feature type="domain" description="Zn(2)-C6 fungal-type" evidence="7">
    <location>
        <begin position="17"/>
        <end position="46"/>
    </location>
</feature>
<evidence type="ECO:0000256" key="5">
    <source>
        <dbReference type="ARBA" id="ARBA00023163"/>
    </source>
</evidence>
<evidence type="ECO:0000256" key="2">
    <source>
        <dbReference type="ARBA" id="ARBA00022833"/>
    </source>
</evidence>
<accession>A0A642UQG9</accession>
<dbReference type="GO" id="GO:0003677">
    <property type="term" value="F:DNA binding"/>
    <property type="evidence" value="ECO:0007669"/>
    <property type="project" value="UniProtKB-KW"/>
</dbReference>
<keyword evidence="2" id="KW-0862">Zinc</keyword>
<proteinExistence type="predicted"/>
<dbReference type="PROSITE" id="PS50048">
    <property type="entry name" value="ZN2_CY6_FUNGAL_2"/>
    <property type="match status" value="1"/>
</dbReference>
<dbReference type="Gene3D" id="4.10.240.10">
    <property type="entry name" value="Zn(2)-C6 fungal-type DNA-binding domain"/>
    <property type="match status" value="1"/>
</dbReference>
<dbReference type="GO" id="GO:0008270">
    <property type="term" value="F:zinc ion binding"/>
    <property type="evidence" value="ECO:0007669"/>
    <property type="project" value="InterPro"/>
</dbReference>
<keyword evidence="6" id="KW-0539">Nucleus</keyword>
<dbReference type="InterPro" id="IPR036864">
    <property type="entry name" value="Zn2-C6_fun-type_DNA-bd_sf"/>
</dbReference>
<comment type="caution">
    <text evidence="8">The sequence shown here is derived from an EMBL/GenBank/DDBJ whole genome shotgun (WGS) entry which is preliminary data.</text>
</comment>
<dbReference type="InterPro" id="IPR007219">
    <property type="entry name" value="XnlR_reg_dom"/>
</dbReference>
<dbReference type="CDD" id="cd00067">
    <property type="entry name" value="GAL4"/>
    <property type="match status" value="1"/>
</dbReference>
<dbReference type="InterPro" id="IPR052478">
    <property type="entry name" value="Metabolite_Synth_Reg"/>
</dbReference>
<dbReference type="Pfam" id="PF00172">
    <property type="entry name" value="Zn_clus"/>
    <property type="match status" value="1"/>
</dbReference>
<dbReference type="Proteomes" id="UP000761534">
    <property type="component" value="Unassembled WGS sequence"/>
</dbReference>
<dbReference type="AlphaFoldDB" id="A0A642UQG9"/>
<dbReference type="GO" id="GO:0000981">
    <property type="term" value="F:DNA-binding transcription factor activity, RNA polymerase II-specific"/>
    <property type="evidence" value="ECO:0007669"/>
    <property type="project" value="InterPro"/>
</dbReference>
<keyword evidence="3" id="KW-0805">Transcription regulation</keyword>
<evidence type="ECO:0000259" key="7">
    <source>
        <dbReference type="PROSITE" id="PS50048"/>
    </source>
</evidence>
<dbReference type="GO" id="GO:0009410">
    <property type="term" value="P:response to xenobiotic stimulus"/>
    <property type="evidence" value="ECO:0007669"/>
    <property type="project" value="TreeGrafter"/>
</dbReference>
<keyword evidence="5" id="KW-0804">Transcription</keyword>
<dbReference type="SUPFAM" id="SSF57701">
    <property type="entry name" value="Zn2/Cys6 DNA-binding domain"/>
    <property type="match status" value="1"/>
</dbReference>
<evidence type="ECO:0000313" key="9">
    <source>
        <dbReference type="Proteomes" id="UP000761534"/>
    </source>
</evidence>
<name>A0A642UQG9_9ASCO</name>
<dbReference type="PANTHER" id="PTHR31779">
    <property type="entry name" value="2-NITROPROPANE DIOXYGENASE FAMILY, PUTATIVE (AFU_ORTHOLOGUE AFUA_2G17430)-RELATED"/>
    <property type="match status" value="1"/>
</dbReference>
<evidence type="ECO:0000256" key="3">
    <source>
        <dbReference type="ARBA" id="ARBA00023015"/>
    </source>
</evidence>
<sequence>MQGEGLQFVGRKHTRQACQACRELKRKCDGNQPCGACVRFEYECFYVNETSKRRRKENGKSVSPVVGETQEFVPNLVENPAPSTSCLRSLEANSGTAFVRRLALRLDPKNAPRMDSFAWNAFLGARRAGRSPTSRSITDMLTKINMCALSAVYLDKMHPVYGFIDRGKLERQIENRWSGDDDQAHDAVLCGVAAIGCLFSQVEASDLEADLVETARLKLVNTIADIPSETTITAWMLRVVYLRCAETHHTAWMASCILMHMVEAAGLHCEPTDESVLTLPQEHIDPEHRRRLFAVAQHLNIWTSFDMGRSRVSLYNASTIMPSPRQGDCTTELMRLLPSSAELDPDKTHDASELESTLIEVLNGVHSCAPSILAQCNLTLCLCRRLQSLNACFKRTTLEQILNVTAKGIQAAQTILDNRAPWHHMANIPFQIICILLSIDTISSIAQIKDAMQVLRNITLVYNTEATREALNTASLLILLQQRRKERGVSDLSNILKDYPVVSTQSNDQPTSQQLEGARWLNSIANDLSTIDYSDFDRILFPGLFHNGL</sequence>
<keyword evidence="1" id="KW-0479">Metal-binding</keyword>
<reference evidence="8" key="1">
    <citation type="journal article" date="2019" name="G3 (Bethesda)">
        <title>Genome Assemblies of Two Rare Opportunistic Yeast Pathogens: Diutina rugosa (syn. Candida rugosa) and Trichomonascus ciferrii (syn. Candida ciferrii).</title>
        <authorList>
            <person name="Mixao V."/>
            <person name="Saus E."/>
            <person name="Hansen A.P."/>
            <person name="Lass-Florl C."/>
            <person name="Gabaldon T."/>
        </authorList>
    </citation>
    <scope>NUCLEOTIDE SEQUENCE</scope>
    <source>
        <strain evidence="8">CBS 4856</strain>
    </source>
</reference>
<dbReference type="SMART" id="SM00066">
    <property type="entry name" value="GAL4"/>
    <property type="match status" value="1"/>
</dbReference>
<dbReference type="EMBL" id="SWFS01000442">
    <property type="protein sequence ID" value="KAA8903362.1"/>
    <property type="molecule type" value="Genomic_DNA"/>
</dbReference>
<dbReference type="GO" id="GO:0006351">
    <property type="term" value="P:DNA-templated transcription"/>
    <property type="evidence" value="ECO:0007669"/>
    <property type="project" value="InterPro"/>
</dbReference>
<evidence type="ECO:0000313" key="8">
    <source>
        <dbReference type="EMBL" id="KAA8903362.1"/>
    </source>
</evidence>
<dbReference type="PROSITE" id="PS00463">
    <property type="entry name" value="ZN2_CY6_FUNGAL_1"/>
    <property type="match status" value="1"/>
</dbReference>
<dbReference type="PANTHER" id="PTHR31779:SF5">
    <property type="entry name" value="ZN(II)2CYS6 TRANSCRIPTION FACTOR (EUROFUNG)"/>
    <property type="match status" value="1"/>
</dbReference>
<protein>
    <recommendedName>
        <fullName evidence="7">Zn(2)-C6 fungal-type domain-containing protein</fullName>
    </recommendedName>
</protein>
<evidence type="ECO:0000256" key="4">
    <source>
        <dbReference type="ARBA" id="ARBA00023125"/>
    </source>
</evidence>
<dbReference type="CDD" id="cd12148">
    <property type="entry name" value="fungal_TF_MHR"/>
    <property type="match status" value="1"/>
</dbReference>
<keyword evidence="9" id="KW-1185">Reference proteome</keyword>
<dbReference type="VEuPathDB" id="FungiDB:TRICI_005720"/>
<dbReference type="Pfam" id="PF04082">
    <property type="entry name" value="Fungal_trans"/>
    <property type="match status" value="1"/>
</dbReference>
<dbReference type="InterPro" id="IPR001138">
    <property type="entry name" value="Zn2Cys6_DnaBD"/>
</dbReference>